<organism evidence="1 2">
    <name type="scientific">Paenibacillus cellulosilyticus</name>
    <dbReference type="NCBI Taxonomy" id="375489"/>
    <lineage>
        <taxon>Bacteria</taxon>
        <taxon>Bacillati</taxon>
        <taxon>Bacillota</taxon>
        <taxon>Bacilli</taxon>
        <taxon>Bacillales</taxon>
        <taxon>Paenibacillaceae</taxon>
        <taxon>Paenibacillus</taxon>
    </lineage>
</organism>
<dbReference type="AlphaFoldDB" id="A0A2V2YYT4"/>
<accession>A0A2V2YYT4</accession>
<comment type="caution">
    <text evidence="1">The sequence shown here is derived from an EMBL/GenBank/DDBJ whole genome shotgun (WGS) entry which is preliminary data.</text>
</comment>
<dbReference type="OrthoDB" id="2606646at2"/>
<evidence type="ECO:0000313" key="2">
    <source>
        <dbReference type="Proteomes" id="UP000246635"/>
    </source>
</evidence>
<gene>
    <name evidence="1" type="ORF">DFQ01_102423</name>
</gene>
<dbReference type="RefSeq" id="WP_110042754.1">
    <property type="nucleotide sequence ID" value="NZ_CP054612.1"/>
</dbReference>
<dbReference type="EMBL" id="QGTQ01000002">
    <property type="protein sequence ID" value="PWW07524.1"/>
    <property type="molecule type" value="Genomic_DNA"/>
</dbReference>
<keyword evidence="2" id="KW-1185">Reference proteome</keyword>
<name>A0A2V2YYT4_9BACL</name>
<sequence length="126" mass="14202">MKKAGYRIEKHQIVPFLLTDWEVPIAKLTVTTKKPNCLVRLAFEIGWSKPHTADLGEMEIVIRESSGGGHELFRDSEMCHTNAMMSMDCDIAIPQAGTYTYYMNAVSVGRRAIINGPIYWYEASTS</sequence>
<protein>
    <submittedName>
        <fullName evidence="1">Uncharacterized protein</fullName>
    </submittedName>
</protein>
<reference evidence="1 2" key="1">
    <citation type="submission" date="2018-05" db="EMBL/GenBank/DDBJ databases">
        <title>Genomic Encyclopedia of Type Strains, Phase III (KMG-III): the genomes of soil and plant-associated and newly described type strains.</title>
        <authorList>
            <person name="Whitman W."/>
        </authorList>
    </citation>
    <scope>NUCLEOTIDE SEQUENCE [LARGE SCALE GENOMIC DNA]</scope>
    <source>
        <strain evidence="1 2">CECT 5696</strain>
    </source>
</reference>
<evidence type="ECO:0000313" key="1">
    <source>
        <dbReference type="EMBL" id="PWW07524.1"/>
    </source>
</evidence>
<proteinExistence type="predicted"/>
<dbReference type="Proteomes" id="UP000246635">
    <property type="component" value="Unassembled WGS sequence"/>
</dbReference>